<dbReference type="HOGENOM" id="CLU_1492954_0_0_2"/>
<dbReference type="Proteomes" id="UP000008243">
    <property type="component" value="Plasmid pHV4"/>
</dbReference>
<keyword evidence="2" id="KW-0614">Plasmid</keyword>
<dbReference type="KEGG" id="hvo:HVO_A0430A"/>
<evidence type="ECO:0000313" key="2">
    <source>
        <dbReference type="EMBL" id="ADE01963.1"/>
    </source>
</evidence>
<sequence length="180" mass="20116">MRPDDESAQSEIDDLLKPYLRNADKQLVVDTGPVNTRRAVVSNTYGSLLGLVGYVPIDISLKPEGATLEPGEPLDFTVTITNRSTIDIPLSLTCSTLWGWYLDGHPEATTSDHYNSPPRRVKVRGSQSYTFERRWSGYIHDGGDIRPPDSGEHTFEARIHTEDRSDQGLFDTIELQILDA</sequence>
<evidence type="ECO:0000259" key="1">
    <source>
        <dbReference type="Pfam" id="PF25929"/>
    </source>
</evidence>
<name>D4GR96_HALVD</name>
<feature type="domain" description="DUF7974" evidence="1">
    <location>
        <begin position="52"/>
        <end position="177"/>
    </location>
</feature>
<proteinExistence type="predicted"/>
<reference evidence="2 3" key="1">
    <citation type="journal article" date="2010" name="PLoS ONE">
        <title>The complete genome sequence of Haloferax volcanii DS2, a model archaeon.</title>
        <authorList>
            <person name="Hartman A.L."/>
            <person name="Norais C."/>
            <person name="Badger J.H."/>
            <person name="Delmas S."/>
            <person name="Haldenby S."/>
            <person name="Madupu R."/>
            <person name="Robinson J."/>
            <person name="Khouri H."/>
            <person name="Ren Q."/>
            <person name="Lowe T.M."/>
            <person name="Maupin-Furlow J."/>
            <person name="Pohlschroder M."/>
            <person name="Daniels C."/>
            <person name="Pfeiffer F."/>
            <person name="Allers T."/>
            <person name="Eisen J.A."/>
        </authorList>
    </citation>
    <scope>NUCLEOTIDE SEQUENCE [LARGE SCALE GENOMIC DNA]</scope>
    <source>
        <strain evidence="3">ATCC 29605 / DSM 3757 / JCM 8879 / NBRC 14742 / NCIMB 2012 / VKM B-1768 / DS2</strain>
    </source>
</reference>
<organism evidence="2 3">
    <name type="scientific">Haloferax volcanii (strain ATCC 29605 / DSM 3757 / JCM 8879 / NBRC 14742 / NCIMB 2012 / VKM B-1768 / DS2)</name>
    <name type="common">Halobacterium volcanii</name>
    <dbReference type="NCBI Taxonomy" id="309800"/>
    <lineage>
        <taxon>Archaea</taxon>
        <taxon>Methanobacteriati</taxon>
        <taxon>Methanobacteriota</taxon>
        <taxon>Stenosarchaea group</taxon>
        <taxon>Halobacteria</taxon>
        <taxon>Halobacteriales</taxon>
        <taxon>Haloferacaceae</taxon>
        <taxon>Haloferax</taxon>
    </lineage>
</organism>
<evidence type="ECO:0000313" key="3">
    <source>
        <dbReference type="Proteomes" id="UP000008243"/>
    </source>
</evidence>
<dbReference type="Pfam" id="PF25929">
    <property type="entry name" value="DUF7974"/>
    <property type="match status" value="1"/>
</dbReference>
<dbReference type="AlphaFoldDB" id="D4GR96"/>
<gene>
    <name evidence="2" type="ordered locus">HVO_A0430A</name>
</gene>
<dbReference type="InterPro" id="IPR058280">
    <property type="entry name" value="DUF7974"/>
</dbReference>
<keyword evidence="3" id="KW-1185">Reference proteome</keyword>
<accession>D4GR96</accession>
<dbReference type="EMBL" id="CP001955">
    <property type="protein sequence ID" value="ADE01963.1"/>
    <property type="molecule type" value="Genomic_DNA"/>
</dbReference>
<geneLocation type="plasmid" evidence="2 3">
    <name>pHV4</name>
</geneLocation>
<dbReference type="EnsemblBacteria" id="ADE01963">
    <property type="protein sequence ID" value="ADE01963"/>
    <property type="gene ID" value="HVO_A0430A"/>
</dbReference>
<protein>
    <recommendedName>
        <fullName evidence="1">DUF7974 domain-containing protein</fullName>
    </recommendedName>
</protein>